<reference evidence="3" key="1">
    <citation type="journal article" date="2019" name="Int. J. Syst. Evol. Microbiol.">
        <title>The Global Catalogue of Microorganisms (GCM) 10K type strain sequencing project: providing services to taxonomists for standard genome sequencing and annotation.</title>
        <authorList>
            <consortium name="The Broad Institute Genomics Platform"/>
            <consortium name="The Broad Institute Genome Sequencing Center for Infectious Disease"/>
            <person name="Wu L."/>
            <person name="Ma J."/>
        </authorList>
    </citation>
    <scope>NUCLEOTIDE SEQUENCE [LARGE SCALE GENOMIC DNA]</scope>
    <source>
        <strain evidence="3">CGMCC 4.7682</strain>
    </source>
</reference>
<keyword evidence="3" id="KW-1185">Reference proteome</keyword>
<protein>
    <submittedName>
        <fullName evidence="2">Uncharacterized protein</fullName>
    </submittedName>
</protein>
<accession>A0ABV7QFC5</accession>
<feature type="transmembrane region" description="Helical" evidence="1">
    <location>
        <begin position="53"/>
        <end position="71"/>
    </location>
</feature>
<proteinExistence type="predicted"/>
<keyword evidence="1" id="KW-0472">Membrane</keyword>
<organism evidence="2 3">
    <name type="scientific">Amycolatopsis halotolerans</name>
    <dbReference type="NCBI Taxonomy" id="330083"/>
    <lineage>
        <taxon>Bacteria</taxon>
        <taxon>Bacillati</taxon>
        <taxon>Actinomycetota</taxon>
        <taxon>Actinomycetes</taxon>
        <taxon>Pseudonocardiales</taxon>
        <taxon>Pseudonocardiaceae</taxon>
        <taxon>Amycolatopsis</taxon>
    </lineage>
</organism>
<keyword evidence="1" id="KW-1133">Transmembrane helix</keyword>
<gene>
    <name evidence="2" type="ORF">ACFORO_12460</name>
</gene>
<comment type="caution">
    <text evidence="2">The sequence shown here is derived from an EMBL/GenBank/DDBJ whole genome shotgun (WGS) entry which is preliminary data.</text>
</comment>
<dbReference type="EMBL" id="JBHRWI010000016">
    <property type="protein sequence ID" value="MFC3510980.1"/>
    <property type="molecule type" value="Genomic_DNA"/>
</dbReference>
<dbReference type="RefSeq" id="WP_377869988.1">
    <property type="nucleotide sequence ID" value="NZ_JBHMAY010000017.1"/>
</dbReference>
<evidence type="ECO:0000256" key="1">
    <source>
        <dbReference type="SAM" id="Phobius"/>
    </source>
</evidence>
<dbReference type="Proteomes" id="UP001595764">
    <property type="component" value="Unassembled WGS sequence"/>
</dbReference>
<sequence length="80" mass="8996">MDGTVPWSCWLAGTLTAFSILEARALKARQPGKPSGTLTATMRRWLGLKPRRVRRYLLAPLFAGFLGYLWLHFLHGRLGA</sequence>
<evidence type="ECO:0000313" key="3">
    <source>
        <dbReference type="Proteomes" id="UP001595764"/>
    </source>
</evidence>
<name>A0ABV7QFC5_9PSEU</name>
<evidence type="ECO:0000313" key="2">
    <source>
        <dbReference type="EMBL" id="MFC3510980.1"/>
    </source>
</evidence>
<keyword evidence="1" id="KW-0812">Transmembrane</keyword>